<reference evidence="7 9" key="2">
    <citation type="submission" date="2023-12" db="EMBL/GenBank/DDBJ databases">
        <title>Phenotypic and Genomic Characterization of Methanothermobacter wolfeii Strain BSEL, a CO2-Capturing Archaeon with Minimal Nutrient Requirements.</title>
        <authorList>
            <person name="Ale Enriquez F."/>
            <person name="Ahring B.K."/>
        </authorList>
    </citation>
    <scope>NUCLEOTIDE SEQUENCE [LARGE SCALE GENOMIC DNA]</scope>
    <source>
        <strain evidence="7 9">BSEL-1</strain>
    </source>
</reference>
<dbReference type="Pfam" id="PF04464">
    <property type="entry name" value="Glyphos_transf"/>
    <property type="match status" value="1"/>
</dbReference>
<dbReference type="EMBL" id="JAXUHJ010000004">
    <property type="protein sequence ID" value="MEJ8542296.1"/>
    <property type="molecule type" value="Genomic_DNA"/>
</dbReference>
<dbReference type="KEGG" id="mwo:MWSIV6_0753"/>
<dbReference type="PANTHER" id="PTHR37316">
    <property type="entry name" value="TEICHOIC ACID GLYCEROL-PHOSPHATE PRIMASE"/>
    <property type="match status" value="1"/>
</dbReference>
<keyword evidence="5" id="KW-0777">Teichoic acid biosynthesis</keyword>
<reference evidence="8" key="1">
    <citation type="submission" date="2022-09" db="EMBL/GenBank/DDBJ databases">
        <title>Characterization of three MwoI isoschizomers from sequenced genome and metagenomes.</title>
        <authorList>
            <person name="Fomenkov A."/>
            <person name="Xu S.Y."/>
            <person name="Roberts R.J."/>
        </authorList>
    </citation>
    <scope>NUCLEOTIDE SEQUENCE</scope>
    <source>
        <strain evidence="8">DSM 2970</strain>
    </source>
</reference>
<dbReference type="PANTHER" id="PTHR37316:SF3">
    <property type="entry name" value="TEICHOIC ACID GLYCEROL-PHOSPHATE TRANSFERASE"/>
    <property type="match status" value="1"/>
</dbReference>
<evidence type="ECO:0000256" key="5">
    <source>
        <dbReference type="ARBA" id="ARBA00022944"/>
    </source>
</evidence>
<dbReference type="EMBL" id="CP104550">
    <property type="protein sequence ID" value="UXH32437.1"/>
    <property type="molecule type" value="Genomic_DNA"/>
</dbReference>
<name>A0A9E7UNP8_METWO</name>
<proteinExistence type="inferred from homology"/>
<accession>A0A9E7UNP8</accession>
<evidence type="ECO:0000256" key="6">
    <source>
        <dbReference type="ARBA" id="ARBA00023136"/>
    </source>
</evidence>
<dbReference type="InterPro" id="IPR007554">
    <property type="entry name" value="Glycerophosphate_synth"/>
</dbReference>
<keyword evidence="6" id="KW-0472">Membrane</keyword>
<evidence type="ECO:0000313" key="8">
    <source>
        <dbReference type="EMBL" id="UXH32437.1"/>
    </source>
</evidence>
<comment type="subcellular location">
    <subcellularLocation>
        <location evidence="1">Cell membrane</location>
        <topology evidence="1">Peripheral membrane protein</topology>
    </subcellularLocation>
</comment>
<dbReference type="Gene3D" id="3.40.50.12580">
    <property type="match status" value="1"/>
</dbReference>
<sequence length="370" mass="43364">MLSSNSIAEFLINSGLGRVLNSIIRLINRIIPKRENQILFESIPDISDNPFYLYSYMKELGEDYRFVWVVDSIHKDFEEPQYIRNTPSEIWQFFRSRYIVTSHGHHLLIRAGNQVFVNLWHGMPLKAMGYTEPAGKPVLLLQGVDDENYYMIATSTIMRNALAACFNQDARRIHITGQPRNDKLFRTPEEKTEFNGVILYTPTYRDTGTDASIFSLPDYTEEKLQDFLRERGLCFLVKLHPLDRGVRIPTGDNIRVLEPSADIYDVLAGVDVLVTDYSSIYFDFLLLDRPIIFTVPDLEEYRRVRGFVLEPFEFWTPGPKVRTFREFLDELERSLNDPQYYAGERRTINELVNHYRDDRSSERVYRLVWG</sequence>
<evidence type="ECO:0000256" key="1">
    <source>
        <dbReference type="ARBA" id="ARBA00004202"/>
    </source>
</evidence>
<dbReference type="GeneID" id="75106367"/>
<evidence type="ECO:0000256" key="4">
    <source>
        <dbReference type="ARBA" id="ARBA00022679"/>
    </source>
</evidence>
<protein>
    <submittedName>
        <fullName evidence="8">CDP-glycerol glycerophosphotransferase family protein</fullName>
    </submittedName>
</protein>
<dbReference type="InterPro" id="IPR043148">
    <property type="entry name" value="TagF_C"/>
</dbReference>
<dbReference type="AlphaFoldDB" id="A0A9E7UNP8"/>
<keyword evidence="4" id="KW-0808">Transferase</keyword>
<evidence type="ECO:0000313" key="7">
    <source>
        <dbReference type="EMBL" id="MEJ8542296.1"/>
    </source>
</evidence>
<gene>
    <name evidence="8" type="ORF">N5910_03905</name>
    <name evidence="7" type="ORF">U2150_02130</name>
</gene>
<dbReference type="Gene3D" id="3.40.50.11820">
    <property type="match status" value="1"/>
</dbReference>
<comment type="similarity">
    <text evidence="2">Belongs to the CDP-glycerol glycerophosphotransferase family.</text>
</comment>
<dbReference type="InterPro" id="IPR051612">
    <property type="entry name" value="Teichoic_Acid_Biosynth"/>
</dbReference>
<evidence type="ECO:0000256" key="2">
    <source>
        <dbReference type="ARBA" id="ARBA00010488"/>
    </source>
</evidence>
<dbReference type="RefSeq" id="WP_074358812.1">
    <property type="nucleotide sequence ID" value="NZ_CP104550.1"/>
</dbReference>
<dbReference type="GO" id="GO:0005886">
    <property type="term" value="C:plasma membrane"/>
    <property type="evidence" value="ECO:0007669"/>
    <property type="project" value="UniProtKB-SubCell"/>
</dbReference>
<evidence type="ECO:0000256" key="3">
    <source>
        <dbReference type="ARBA" id="ARBA00022475"/>
    </source>
</evidence>
<dbReference type="InterPro" id="IPR043149">
    <property type="entry name" value="TagF_N"/>
</dbReference>
<dbReference type="SUPFAM" id="SSF53756">
    <property type="entry name" value="UDP-Glycosyltransferase/glycogen phosphorylase"/>
    <property type="match status" value="1"/>
</dbReference>
<evidence type="ECO:0000313" key="9">
    <source>
        <dbReference type="Proteomes" id="UP001369247"/>
    </source>
</evidence>
<organism evidence="8">
    <name type="scientific">Methanothermobacter wolfeii</name>
    <name type="common">Methanobacterium wolfei</name>
    <dbReference type="NCBI Taxonomy" id="145261"/>
    <lineage>
        <taxon>Archaea</taxon>
        <taxon>Methanobacteriati</taxon>
        <taxon>Methanobacteriota</taxon>
        <taxon>Methanomada group</taxon>
        <taxon>Methanobacteria</taxon>
        <taxon>Methanobacteriales</taxon>
        <taxon>Methanobacteriaceae</taxon>
        <taxon>Methanothermobacter</taxon>
    </lineage>
</organism>
<dbReference type="Proteomes" id="UP001065373">
    <property type="component" value="Chromosome"/>
</dbReference>
<keyword evidence="9" id="KW-1185">Reference proteome</keyword>
<dbReference type="GO" id="GO:0047355">
    <property type="term" value="F:CDP-glycerol glycerophosphotransferase activity"/>
    <property type="evidence" value="ECO:0007669"/>
    <property type="project" value="InterPro"/>
</dbReference>
<dbReference type="Proteomes" id="UP001369247">
    <property type="component" value="Unassembled WGS sequence"/>
</dbReference>
<keyword evidence="3" id="KW-1003">Cell membrane</keyword>